<dbReference type="InterPro" id="IPR036688">
    <property type="entry name" value="MoeA_C_domain_IV_sf"/>
</dbReference>
<dbReference type="NCBIfam" id="NF045515">
    <property type="entry name" value="Glp_gephyrin"/>
    <property type="match status" value="1"/>
</dbReference>
<dbReference type="Pfam" id="PF03454">
    <property type="entry name" value="MoeA_C"/>
    <property type="match status" value="1"/>
</dbReference>
<evidence type="ECO:0000256" key="1">
    <source>
        <dbReference type="ARBA" id="ARBA00002901"/>
    </source>
</evidence>
<dbReference type="Gene3D" id="3.40.980.10">
    <property type="entry name" value="MoaB/Mog-like domain"/>
    <property type="match status" value="1"/>
</dbReference>
<dbReference type="InterPro" id="IPR005111">
    <property type="entry name" value="MoeA_C_domain_IV"/>
</dbReference>
<evidence type="ECO:0000256" key="3">
    <source>
        <dbReference type="ARBA" id="ARBA00010763"/>
    </source>
</evidence>
<evidence type="ECO:0000256" key="5">
    <source>
        <dbReference type="ARBA" id="ARBA00023150"/>
    </source>
</evidence>
<reference evidence="9 10" key="1">
    <citation type="submission" date="2021-07" db="EMBL/GenBank/DDBJ databases">
        <title>Whole genome sequencing of non-tuberculosis mycobacteria type-strains.</title>
        <authorList>
            <person name="Igarashi Y."/>
            <person name="Osugi A."/>
            <person name="Mitarai S."/>
        </authorList>
    </citation>
    <scope>NUCLEOTIDE SEQUENCE [LARGE SCALE GENOMIC DNA]</scope>
    <source>
        <strain evidence="9 10">JCM 16370</strain>
    </source>
</reference>
<dbReference type="Proteomes" id="UP000825367">
    <property type="component" value="Chromosome"/>
</dbReference>
<keyword evidence="5 7" id="KW-0501">Molybdenum cofactor biosynthesis</keyword>
<dbReference type="Gene3D" id="3.90.105.10">
    <property type="entry name" value="Molybdopterin biosynthesis moea protein, domain 2"/>
    <property type="match status" value="1"/>
</dbReference>
<comment type="similarity">
    <text evidence="3 7">Belongs to the MoeA family.</text>
</comment>
<keyword evidence="10" id="KW-1185">Reference proteome</keyword>
<organism evidence="9 10">
    <name type="scientific">Mycolicibacterium pallens</name>
    <dbReference type="NCBI Taxonomy" id="370524"/>
    <lineage>
        <taxon>Bacteria</taxon>
        <taxon>Bacillati</taxon>
        <taxon>Actinomycetota</taxon>
        <taxon>Actinomycetes</taxon>
        <taxon>Mycobacteriales</taxon>
        <taxon>Mycobacteriaceae</taxon>
        <taxon>Mycolicibacterium</taxon>
    </lineage>
</organism>
<dbReference type="SUPFAM" id="SSF53218">
    <property type="entry name" value="Molybdenum cofactor biosynthesis proteins"/>
    <property type="match status" value="1"/>
</dbReference>
<dbReference type="PANTHER" id="PTHR10192:SF5">
    <property type="entry name" value="GEPHYRIN"/>
    <property type="match status" value="1"/>
</dbReference>
<evidence type="ECO:0000256" key="6">
    <source>
        <dbReference type="ARBA" id="ARBA00047317"/>
    </source>
</evidence>
<dbReference type="InterPro" id="IPR038987">
    <property type="entry name" value="MoeA-like"/>
</dbReference>
<keyword evidence="4 7" id="KW-0500">Molybdenum</keyword>
<evidence type="ECO:0000256" key="7">
    <source>
        <dbReference type="RuleBase" id="RU365090"/>
    </source>
</evidence>
<evidence type="ECO:0000256" key="2">
    <source>
        <dbReference type="ARBA" id="ARBA00005046"/>
    </source>
</evidence>
<dbReference type="Gene3D" id="2.40.340.10">
    <property type="entry name" value="MoeA, C-terminal, domain IV"/>
    <property type="match status" value="1"/>
</dbReference>
<protein>
    <recommendedName>
        <fullName evidence="7">Molybdopterin molybdenumtransferase</fullName>
        <ecNumber evidence="7">2.10.1.1</ecNumber>
    </recommendedName>
</protein>
<dbReference type="CDD" id="cd00887">
    <property type="entry name" value="MoeA"/>
    <property type="match status" value="1"/>
</dbReference>
<dbReference type="SMART" id="SM00852">
    <property type="entry name" value="MoCF_biosynth"/>
    <property type="match status" value="1"/>
</dbReference>
<accession>A0ABX8VQ18</accession>
<dbReference type="Pfam" id="PF00994">
    <property type="entry name" value="MoCF_biosynth"/>
    <property type="match status" value="1"/>
</dbReference>
<dbReference type="SUPFAM" id="SSF63867">
    <property type="entry name" value="MoeA C-terminal domain-like"/>
    <property type="match status" value="1"/>
</dbReference>
<dbReference type="EMBL" id="CP080333">
    <property type="protein sequence ID" value="QYL17601.1"/>
    <property type="molecule type" value="Genomic_DNA"/>
</dbReference>
<dbReference type="NCBIfam" id="TIGR00177">
    <property type="entry name" value="molyb_syn"/>
    <property type="match status" value="1"/>
</dbReference>
<keyword evidence="7" id="KW-0479">Metal-binding</keyword>
<evidence type="ECO:0000313" key="9">
    <source>
        <dbReference type="EMBL" id="QYL17601.1"/>
    </source>
</evidence>
<evidence type="ECO:0000313" key="10">
    <source>
        <dbReference type="Proteomes" id="UP000825367"/>
    </source>
</evidence>
<comment type="pathway">
    <text evidence="2 7">Cofactor biosynthesis; molybdopterin biosynthesis.</text>
</comment>
<evidence type="ECO:0000256" key="4">
    <source>
        <dbReference type="ARBA" id="ARBA00022505"/>
    </source>
</evidence>
<evidence type="ECO:0000259" key="8">
    <source>
        <dbReference type="SMART" id="SM00852"/>
    </source>
</evidence>
<dbReference type="InterPro" id="IPR036425">
    <property type="entry name" value="MoaB/Mog-like_dom_sf"/>
</dbReference>
<keyword evidence="7" id="KW-0808">Transferase</keyword>
<dbReference type="SUPFAM" id="SSF63882">
    <property type="entry name" value="MoeA N-terminal region -like"/>
    <property type="match status" value="1"/>
</dbReference>
<comment type="cofactor">
    <cofactor evidence="7">
        <name>Mg(2+)</name>
        <dbReference type="ChEBI" id="CHEBI:18420"/>
    </cofactor>
</comment>
<dbReference type="InterPro" id="IPR005110">
    <property type="entry name" value="MoeA_linker/N"/>
</dbReference>
<sequence length="398" mass="40682">MRTVEEHQRVVADLITARATATVGLADAEGLVLAADVAAPLSLPVFDNSAMDGYAVHAEDVAAASDATPVKLPVAEDIPAGRVDRLTLAAGTAHRIMTGAPLPAGATAVVPVEATDAGTDTVEIRIAPKPGQHVRRAGEDVTAGTTVLRAGQVVTPAALGLAAALGLGSLTVQPRLRVLVMSTGSELVSAGTELQPGQIYESNAIMLAAAVREAGGEVVATPTSSDDVAQFSTVLEGYAGQADLIITTGGVSAGAYEVVKDAFGAGAVEFVKVAMQPGMPQGAGRAAGTSIITLPGNPVSALVSFEVFVRPALRAAMGLPNPHRPRRTAVLADDLTSPKGKRQFRRGVYDAAAGTVTTYGPPASHHLRWLASADCLLEIAEDVTEMAAGEQVQLWDLS</sequence>
<gene>
    <name evidence="9" type="ORF">K0O64_03235</name>
</gene>
<dbReference type="RefSeq" id="WP_071947785.1">
    <property type="nucleotide sequence ID" value="NZ_BAAAVX010000016.1"/>
</dbReference>
<keyword evidence="7" id="KW-0460">Magnesium</keyword>
<comment type="catalytic activity">
    <reaction evidence="6">
        <text>adenylyl-molybdopterin + molybdate = Mo-molybdopterin + AMP + H(+)</text>
        <dbReference type="Rhea" id="RHEA:35047"/>
        <dbReference type="ChEBI" id="CHEBI:15378"/>
        <dbReference type="ChEBI" id="CHEBI:36264"/>
        <dbReference type="ChEBI" id="CHEBI:62727"/>
        <dbReference type="ChEBI" id="CHEBI:71302"/>
        <dbReference type="ChEBI" id="CHEBI:456215"/>
        <dbReference type="EC" id="2.10.1.1"/>
    </reaction>
</comment>
<dbReference type="Gene3D" id="2.170.190.11">
    <property type="entry name" value="Molybdopterin biosynthesis moea protein, domain 3"/>
    <property type="match status" value="1"/>
</dbReference>
<feature type="domain" description="MoaB/Mog" evidence="8">
    <location>
        <begin position="179"/>
        <end position="315"/>
    </location>
</feature>
<proteinExistence type="inferred from homology"/>
<dbReference type="EC" id="2.10.1.1" evidence="7"/>
<dbReference type="Pfam" id="PF03453">
    <property type="entry name" value="MoeA_N"/>
    <property type="match status" value="1"/>
</dbReference>
<name>A0ABX8VQ18_9MYCO</name>
<comment type="function">
    <text evidence="1 7">Catalyzes the insertion of molybdate into adenylated molybdopterin with the concomitant release of AMP.</text>
</comment>
<dbReference type="InterPro" id="IPR001453">
    <property type="entry name" value="MoaB/Mog_dom"/>
</dbReference>
<dbReference type="PANTHER" id="PTHR10192">
    <property type="entry name" value="MOLYBDOPTERIN BIOSYNTHESIS PROTEIN"/>
    <property type="match status" value="1"/>
</dbReference>
<dbReference type="InterPro" id="IPR036135">
    <property type="entry name" value="MoeA_linker/N_sf"/>
</dbReference>